<accession>A0A9W7B3Z6</accession>
<keyword evidence="4" id="KW-1185">Reference proteome</keyword>
<organism evidence="3 4">
    <name type="scientific">Triparma laevis f. longispina</name>
    <dbReference type="NCBI Taxonomy" id="1714387"/>
    <lineage>
        <taxon>Eukaryota</taxon>
        <taxon>Sar</taxon>
        <taxon>Stramenopiles</taxon>
        <taxon>Ochrophyta</taxon>
        <taxon>Bolidophyceae</taxon>
        <taxon>Parmales</taxon>
        <taxon>Triparmaceae</taxon>
        <taxon>Triparma</taxon>
    </lineage>
</organism>
<protein>
    <recommendedName>
        <fullName evidence="2">Phospholipid/glycerol acyltransferase domain-containing protein</fullName>
    </recommendedName>
</protein>
<dbReference type="PANTHER" id="PTHR10983">
    <property type="entry name" value="1-ACYLGLYCEROL-3-PHOSPHATE ACYLTRANSFERASE-RELATED"/>
    <property type="match status" value="1"/>
</dbReference>
<dbReference type="GO" id="GO:0016746">
    <property type="term" value="F:acyltransferase activity"/>
    <property type="evidence" value="ECO:0007669"/>
    <property type="project" value="InterPro"/>
</dbReference>
<name>A0A9W7B3Z6_9STRA</name>
<keyword evidence="1" id="KW-1133">Transmembrane helix</keyword>
<dbReference type="GO" id="GO:0012505">
    <property type="term" value="C:endomembrane system"/>
    <property type="evidence" value="ECO:0007669"/>
    <property type="project" value="TreeGrafter"/>
</dbReference>
<comment type="caution">
    <text evidence="3">The sequence shown here is derived from an EMBL/GenBank/DDBJ whole genome shotgun (WGS) entry which is preliminary data.</text>
</comment>
<dbReference type="OrthoDB" id="189226at2759"/>
<gene>
    <name evidence="3" type="ORF">TrLO_g1769</name>
</gene>
<keyword evidence="1" id="KW-0472">Membrane</keyword>
<dbReference type="InterPro" id="IPR002123">
    <property type="entry name" value="Plipid/glycerol_acylTrfase"/>
</dbReference>
<feature type="transmembrane region" description="Helical" evidence="1">
    <location>
        <begin position="33"/>
        <end position="58"/>
    </location>
</feature>
<evidence type="ECO:0000256" key="1">
    <source>
        <dbReference type="SAM" id="Phobius"/>
    </source>
</evidence>
<evidence type="ECO:0000313" key="4">
    <source>
        <dbReference type="Proteomes" id="UP001165122"/>
    </source>
</evidence>
<dbReference type="PANTHER" id="PTHR10983:SF16">
    <property type="entry name" value="LYSOCARDIOLIPIN ACYLTRANSFERASE 1"/>
    <property type="match status" value="1"/>
</dbReference>
<feature type="transmembrane region" description="Helical" evidence="1">
    <location>
        <begin position="355"/>
        <end position="376"/>
    </location>
</feature>
<evidence type="ECO:0000313" key="3">
    <source>
        <dbReference type="EMBL" id="GMH80063.1"/>
    </source>
</evidence>
<dbReference type="CDD" id="cd07990">
    <property type="entry name" value="LPLAT_LCLAT1-like"/>
    <property type="match status" value="1"/>
</dbReference>
<feature type="transmembrane region" description="Helical" evidence="1">
    <location>
        <begin position="382"/>
        <end position="402"/>
    </location>
</feature>
<proteinExistence type="predicted"/>
<dbReference type="AlphaFoldDB" id="A0A9W7B3Z6"/>
<dbReference type="EMBL" id="BRXW01000955">
    <property type="protein sequence ID" value="GMH80063.1"/>
    <property type="molecule type" value="Genomic_DNA"/>
</dbReference>
<keyword evidence="1" id="KW-0812">Transmembrane</keyword>
<feature type="domain" description="Phospholipid/glycerol acyltransferase" evidence="2">
    <location>
        <begin position="107"/>
        <end position="261"/>
    </location>
</feature>
<sequence length="445" mass="50656">MCAKVSTNLLETTVVRKPLVAGAGTLKTFGTMLFAHAAVALLCINVLFDLFVLGIPAYVVSIFSLTWFRAYMTALINFTTPIVFNLPMNWSGTKVYMDKPELLAAAKEDNALLLANHGSRIDWMIGMFVSYMGKLGDYECQRKRVGFVCEGIIQYMPLIGWYRKLVCEDVFVMRSFKQDAQVIRNNCNSFHDAKCKRMLFLSPEGVVCDFGERDKKYIAECRDFCKELGYKPYEYVLTPRYKGLTCLVEQVKHGGMIVSVCMAFERDGKLLNQKLTSVDREIPDIYSLLVGLAGSPTNVYIDMKELHFTAEDDIKKIMMEDYVRKDKVLADWNVLLQKKGPEGFKEGFSLIHHNVLEANLIQLIHLVIMVGLAWFLDKLESLFSFGMSLYLIIIFTHSLGWFMNGTSMESVPFESGIKAIVMFFFGSKHKERAAKKAEEVEKKKQ</sequence>
<dbReference type="Pfam" id="PF01553">
    <property type="entry name" value="Acyltransferase"/>
    <property type="match status" value="1"/>
</dbReference>
<feature type="transmembrane region" description="Helical" evidence="1">
    <location>
        <begin position="70"/>
        <end position="90"/>
    </location>
</feature>
<reference evidence="4" key="1">
    <citation type="journal article" date="2023" name="Commun. Biol.">
        <title>Genome analysis of Parmales, the sister group of diatoms, reveals the evolutionary specialization of diatoms from phago-mixotrophs to photoautotrophs.</title>
        <authorList>
            <person name="Ban H."/>
            <person name="Sato S."/>
            <person name="Yoshikawa S."/>
            <person name="Yamada K."/>
            <person name="Nakamura Y."/>
            <person name="Ichinomiya M."/>
            <person name="Sato N."/>
            <person name="Blanc-Mathieu R."/>
            <person name="Endo H."/>
            <person name="Kuwata A."/>
            <person name="Ogata H."/>
        </authorList>
    </citation>
    <scope>NUCLEOTIDE SEQUENCE [LARGE SCALE GENOMIC DNA]</scope>
    <source>
        <strain evidence="4">NIES 3700</strain>
    </source>
</reference>
<dbReference type="Proteomes" id="UP001165122">
    <property type="component" value="Unassembled WGS sequence"/>
</dbReference>
<evidence type="ECO:0000259" key="2">
    <source>
        <dbReference type="Pfam" id="PF01553"/>
    </source>
</evidence>